<feature type="compositionally biased region" description="Low complexity" evidence="1">
    <location>
        <begin position="160"/>
        <end position="171"/>
    </location>
</feature>
<evidence type="ECO:0000313" key="3">
    <source>
        <dbReference type="Proteomes" id="UP001232148"/>
    </source>
</evidence>
<feature type="region of interest" description="Disordered" evidence="1">
    <location>
        <begin position="147"/>
        <end position="171"/>
    </location>
</feature>
<reference evidence="2" key="1">
    <citation type="submission" date="2021-06" db="EMBL/GenBank/DDBJ databases">
        <title>Comparative genomics, transcriptomics and evolutionary studies reveal genomic signatures of adaptation to plant cell wall in hemibiotrophic fungi.</title>
        <authorList>
            <consortium name="DOE Joint Genome Institute"/>
            <person name="Baroncelli R."/>
            <person name="Diaz J.F."/>
            <person name="Benocci T."/>
            <person name="Peng M."/>
            <person name="Battaglia E."/>
            <person name="Haridas S."/>
            <person name="Andreopoulos W."/>
            <person name="Labutti K."/>
            <person name="Pangilinan J."/>
            <person name="Floch G.L."/>
            <person name="Makela M.R."/>
            <person name="Henrissat B."/>
            <person name="Grigoriev I.V."/>
            <person name="Crouch J.A."/>
            <person name="De Vries R.P."/>
            <person name="Sukno S.A."/>
            <person name="Thon M.R."/>
        </authorList>
    </citation>
    <scope>NUCLEOTIDE SEQUENCE</scope>
    <source>
        <strain evidence="2">MAFF235873</strain>
    </source>
</reference>
<protein>
    <submittedName>
        <fullName evidence="2">Uncharacterized protein</fullName>
    </submittedName>
</protein>
<sequence>MAPPLLGVIMPSSMVSPLAPVLFPSCCPYGDGQLITMASNQACISLSSHYEVPLQLHGSQIPCVSGLIPDVKKEKREKRFGLRWWLGILRTSISGTPATDMQLGGCRGPSMETSHFSVDQAKVPCTRMFYGYRAIYYQSIGRNPLGPCGRSAPSPPSRSLPPSSSRSLGFQ</sequence>
<proteinExistence type="predicted"/>
<accession>A0AAD9H5G0</accession>
<comment type="caution">
    <text evidence="2">The sequence shown here is derived from an EMBL/GenBank/DDBJ whole genome shotgun (WGS) entry which is preliminary data.</text>
</comment>
<evidence type="ECO:0000256" key="1">
    <source>
        <dbReference type="SAM" id="MobiDB-lite"/>
    </source>
</evidence>
<evidence type="ECO:0000313" key="2">
    <source>
        <dbReference type="EMBL" id="KAK2022478.1"/>
    </source>
</evidence>
<organism evidence="2 3">
    <name type="scientific">Colletotrichum zoysiae</name>
    <dbReference type="NCBI Taxonomy" id="1216348"/>
    <lineage>
        <taxon>Eukaryota</taxon>
        <taxon>Fungi</taxon>
        <taxon>Dikarya</taxon>
        <taxon>Ascomycota</taxon>
        <taxon>Pezizomycotina</taxon>
        <taxon>Sordariomycetes</taxon>
        <taxon>Hypocreomycetidae</taxon>
        <taxon>Glomerellales</taxon>
        <taxon>Glomerellaceae</taxon>
        <taxon>Colletotrichum</taxon>
        <taxon>Colletotrichum graminicola species complex</taxon>
    </lineage>
</organism>
<keyword evidence="3" id="KW-1185">Reference proteome</keyword>
<dbReference type="EMBL" id="MU843041">
    <property type="protein sequence ID" value="KAK2022478.1"/>
    <property type="molecule type" value="Genomic_DNA"/>
</dbReference>
<name>A0AAD9H5G0_9PEZI</name>
<dbReference type="AlphaFoldDB" id="A0AAD9H5G0"/>
<gene>
    <name evidence="2" type="ORF">LX32DRAFT_192644</name>
</gene>
<dbReference type="Proteomes" id="UP001232148">
    <property type="component" value="Unassembled WGS sequence"/>
</dbReference>